<keyword evidence="2" id="KW-0808">Transferase</keyword>
<reference evidence="3" key="2">
    <citation type="submission" date="2017-09" db="EMBL/GenBank/DDBJ databases">
        <authorList>
            <person name="Perez-Cataluna A."/>
            <person name="Figueras M.J."/>
            <person name="Salas-Masso N."/>
        </authorList>
    </citation>
    <scope>NUCLEOTIDE SEQUENCE</scope>
    <source>
        <strain evidence="3">CECT 7727</strain>
    </source>
</reference>
<feature type="domain" description="N-acetyltransferase" evidence="1">
    <location>
        <begin position="4"/>
        <end position="142"/>
    </location>
</feature>
<reference evidence="4" key="1">
    <citation type="submission" date="2017-09" db="EMBL/GenBank/DDBJ databases">
        <title>Arcobacter canalis sp. nov., a new species isolated from a water canal contaminated with urban sewage.</title>
        <authorList>
            <person name="Perez-Cataluna A."/>
            <person name="Salas-Masso N."/>
            <person name="Figueras M.J."/>
        </authorList>
    </citation>
    <scope>NUCLEOTIDE SEQUENCE [LARGE SCALE GENOMIC DNA]</scope>
    <source>
        <strain evidence="4">CECT 7727</strain>
    </source>
</reference>
<dbReference type="Proteomes" id="UP000224740">
    <property type="component" value="Unassembled WGS sequence"/>
</dbReference>
<dbReference type="CDD" id="cd04301">
    <property type="entry name" value="NAT_SF"/>
    <property type="match status" value="1"/>
</dbReference>
<dbReference type="RefSeq" id="WP_099310831.1">
    <property type="nucleotide sequence ID" value="NZ_CP032101.1"/>
</dbReference>
<dbReference type="Gene3D" id="3.40.630.30">
    <property type="match status" value="1"/>
</dbReference>
<dbReference type="Proteomes" id="UP000264693">
    <property type="component" value="Chromosome"/>
</dbReference>
<evidence type="ECO:0000313" key="4">
    <source>
        <dbReference type="Proteomes" id="UP000224740"/>
    </source>
</evidence>
<dbReference type="InterPro" id="IPR000182">
    <property type="entry name" value="GNAT_dom"/>
</dbReference>
<sequence>MQEIKLESIETKLFKATWSLYEGSFPSNEKRQLTTQEKIFKNQNYTALCYINSKNELIALLFYWKFDNFYFVEHFAVNPEYRGQSYGTKILNDFLKDKNNVVLEIEPVCDEQTKKRLEFYKRLNFIENSYKHFQIPLKKEDKSIILTLLSYEKAINNKEYSKLHEMMQENLAIY</sequence>
<evidence type="ECO:0000313" key="5">
    <source>
        <dbReference type="Proteomes" id="UP000264693"/>
    </source>
</evidence>
<dbReference type="EMBL" id="CP032101">
    <property type="protein sequence ID" value="AXX88093.1"/>
    <property type="molecule type" value="Genomic_DNA"/>
</dbReference>
<dbReference type="AlphaFoldDB" id="A0A347TNB5"/>
<evidence type="ECO:0000313" key="2">
    <source>
        <dbReference type="EMBL" id="AXX88093.1"/>
    </source>
</evidence>
<dbReference type="Pfam" id="PF00583">
    <property type="entry name" value="Acetyltransf_1"/>
    <property type="match status" value="1"/>
</dbReference>
<accession>A0A347TNB5</accession>
<gene>
    <name evidence="2" type="ORF">AMRN_2391</name>
    <name evidence="3" type="ORF">CPH92_05980</name>
</gene>
<proteinExistence type="predicted"/>
<dbReference type="EMBL" id="NXAO01000024">
    <property type="protein sequence ID" value="PHO15611.1"/>
    <property type="molecule type" value="Genomic_DNA"/>
</dbReference>
<dbReference type="PROSITE" id="PS51186">
    <property type="entry name" value="GNAT"/>
    <property type="match status" value="1"/>
</dbReference>
<protein>
    <submittedName>
        <fullName evidence="2">Acetyltransferase</fullName>
    </submittedName>
</protein>
<dbReference type="KEGG" id="amar:AMRN_2391"/>
<dbReference type="GO" id="GO:0016747">
    <property type="term" value="F:acyltransferase activity, transferring groups other than amino-acyl groups"/>
    <property type="evidence" value="ECO:0007669"/>
    <property type="project" value="InterPro"/>
</dbReference>
<name>A0A347TNB5_9BACT</name>
<dbReference type="InterPro" id="IPR016181">
    <property type="entry name" value="Acyl_CoA_acyltransferase"/>
</dbReference>
<reference evidence="2 5" key="3">
    <citation type="submission" date="2018-08" db="EMBL/GenBank/DDBJ databases">
        <title>Complete genome of the Arcobacter marinus type strain JCM 15502.</title>
        <authorList>
            <person name="Miller W.G."/>
            <person name="Yee E."/>
            <person name="Huynh S."/>
            <person name="Parker C.T."/>
        </authorList>
    </citation>
    <scope>NUCLEOTIDE SEQUENCE [LARGE SCALE GENOMIC DNA]</scope>
    <source>
        <strain evidence="2 5">JCM 15502</strain>
    </source>
</reference>
<evidence type="ECO:0000313" key="3">
    <source>
        <dbReference type="EMBL" id="PHO15611.1"/>
    </source>
</evidence>
<dbReference type="SUPFAM" id="SSF55729">
    <property type="entry name" value="Acyl-CoA N-acyltransferases (Nat)"/>
    <property type="match status" value="1"/>
</dbReference>
<evidence type="ECO:0000259" key="1">
    <source>
        <dbReference type="PROSITE" id="PS51186"/>
    </source>
</evidence>
<keyword evidence="4" id="KW-1185">Reference proteome</keyword>
<organism evidence="2 5">
    <name type="scientific">Malaciobacter marinus</name>
    <dbReference type="NCBI Taxonomy" id="505249"/>
    <lineage>
        <taxon>Bacteria</taxon>
        <taxon>Pseudomonadati</taxon>
        <taxon>Campylobacterota</taxon>
        <taxon>Epsilonproteobacteria</taxon>
        <taxon>Campylobacterales</taxon>
        <taxon>Arcobacteraceae</taxon>
        <taxon>Malaciobacter</taxon>
    </lineage>
</organism>